<feature type="transmembrane region" description="Helical" evidence="6">
    <location>
        <begin position="347"/>
        <end position="369"/>
    </location>
</feature>
<accession>D8RE66</accession>
<reference evidence="8 9" key="1">
    <citation type="journal article" date="2011" name="Science">
        <title>The Selaginella genome identifies genetic changes associated with the evolution of vascular plants.</title>
        <authorList>
            <person name="Banks J.A."/>
            <person name="Nishiyama T."/>
            <person name="Hasebe M."/>
            <person name="Bowman J.L."/>
            <person name="Gribskov M."/>
            <person name="dePamphilis C."/>
            <person name="Albert V.A."/>
            <person name="Aono N."/>
            <person name="Aoyama T."/>
            <person name="Ambrose B.A."/>
            <person name="Ashton N.W."/>
            <person name="Axtell M.J."/>
            <person name="Barker E."/>
            <person name="Barker M.S."/>
            <person name="Bennetzen J.L."/>
            <person name="Bonawitz N.D."/>
            <person name="Chapple C."/>
            <person name="Cheng C."/>
            <person name="Correa L.G."/>
            <person name="Dacre M."/>
            <person name="DeBarry J."/>
            <person name="Dreyer I."/>
            <person name="Elias M."/>
            <person name="Engstrom E.M."/>
            <person name="Estelle M."/>
            <person name="Feng L."/>
            <person name="Finet C."/>
            <person name="Floyd S.K."/>
            <person name="Frommer W.B."/>
            <person name="Fujita T."/>
            <person name="Gramzow L."/>
            <person name="Gutensohn M."/>
            <person name="Harholt J."/>
            <person name="Hattori M."/>
            <person name="Heyl A."/>
            <person name="Hirai T."/>
            <person name="Hiwatashi Y."/>
            <person name="Ishikawa M."/>
            <person name="Iwata M."/>
            <person name="Karol K.G."/>
            <person name="Koehler B."/>
            <person name="Kolukisaoglu U."/>
            <person name="Kubo M."/>
            <person name="Kurata T."/>
            <person name="Lalonde S."/>
            <person name="Li K."/>
            <person name="Li Y."/>
            <person name="Litt A."/>
            <person name="Lyons E."/>
            <person name="Manning G."/>
            <person name="Maruyama T."/>
            <person name="Michael T.P."/>
            <person name="Mikami K."/>
            <person name="Miyazaki S."/>
            <person name="Morinaga S."/>
            <person name="Murata T."/>
            <person name="Mueller-Roeber B."/>
            <person name="Nelson D.R."/>
            <person name="Obara M."/>
            <person name="Oguri Y."/>
            <person name="Olmstead R.G."/>
            <person name="Onodera N."/>
            <person name="Petersen B.L."/>
            <person name="Pils B."/>
            <person name="Prigge M."/>
            <person name="Rensing S.A."/>
            <person name="Riano-Pachon D.M."/>
            <person name="Roberts A.W."/>
            <person name="Sato Y."/>
            <person name="Scheller H.V."/>
            <person name="Schulz B."/>
            <person name="Schulz C."/>
            <person name="Shakirov E.V."/>
            <person name="Shibagaki N."/>
            <person name="Shinohara N."/>
            <person name="Shippen D.E."/>
            <person name="Soerensen I."/>
            <person name="Sotooka R."/>
            <person name="Sugimoto N."/>
            <person name="Sugita M."/>
            <person name="Sumikawa N."/>
            <person name="Tanurdzic M."/>
            <person name="Theissen G."/>
            <person name="Ulvskov P."/>
            <person name="Wakazuki S."/>
            <person name="Weng J.K."/>
            <person name="Willats W.W."/>
            <person name="Wipf D."/>
            <person name="Wolf P.G."/>
            <person name="Yang L."/>
            <person name="Zimmer A.D."/>
            <person name="Zhu Q."/>
            <person name="Mitros T."/>
            <person name="Hellsten U."/>
            <person name="Loque D."/>
            <person name="Otillar R."/>
            <person name="Salamov A."/>
            <person name="Schmutz J."/>
            <person name="Shapiro H."/>
            <person name="Lindquist E."/>
            <person name="Lucas S."/>
            <person name="Rokhsar D."/>
            <person name="Grigoriev I.V."/>
        </authorList>
    </citation>
    <scope>NUCLEOTIDE SEQUENCE [LARGE SCALE GENOMIC DNA]</scope>
</reference>
<dbReference type="eggNOG" id="KOG2568">
    <property type="taxonomic scope" value="Eukaryota"/>
</dbReference>
<feature type="transmembrane region" description="Helical" evidence="6">
    <location>
        <begin position="240"/>
        <end position="260"/>
    </location>
</feature>
<dbReference type="Pfam" id="PF06814">
    <property type="entry name" value="GOST_TM"/>
    <property type="match status" value="1"/>
</dbReference>
<protein>
    <recommendedName>
        <fullName evidence="7">GOST seven transmembrane domain-containing protein</fullName>
    </recommendedName>
</protein>
<feature type="domain" description="GOST seven transmembrane" evidence="7">
    <location>
        <begin position="207"/>
        <end position="452"/>
    </location>
</feature>
<feature type="transmembrane region" description="Helical" evidence="6">
    <location>
        <begin position="315"/>
        <end position="335"/>
    </location>
</feature>
<dbReference type="InterPro" id="IPR009637">
    <property type="entry name" value="GPR107/GPR108-like"/>
</dbReference>
<sequence>MEKQLRLLAAAALCGAAFFLLLVDASVHDYSHGRFEAQGNAFVYFGGSEGLYASAPRSAKSGLANGRSYIRFDQSLVFRRKAAGGSGHFIQALAFDVADRDDLGGSAYVGRLDLCCSADLAREVGCKEGEIIYRNSTDNPSSPRVVRVEFDESSTQARMPVEEIVITKTGMYLLYFVHCDPALEAAEVTGKTVWKNPSGYLPGRMTPLVPFYALMSVAYLALGLVWLVQYTRFWRDILQLQNCITLVIGLGMAEMATWYFDYVNFNATGKRPVGITLWAVTIGAVKKTLSRILVLIVSMGYGVVQPTLGGLTSKVLFLGGTFFVASECLDVVEHVGRIDEISYRVKLLLVLPVAVLDAFFILWIFTSLSRTLEKLQVKKQSAKLDLYRKFTNSLAIAVLVAVAWIGFELYFKASDSDGKHWSSAWIISAFWNVLTFCILCVICALWAPSHNSTRYAYSEEISDDGDEESIPLTASKMTIPPEAVGANIKPERKEKKIVSSDVFRLDEDSEQQDKRE</sequence>
<dbReference type="FunCoup" id="D8RE66">
    <property type="interactions" value="4701"/>
</dbReference>
<evidence type="ECO:0000313" key="9">
    <source>
        <dbReference type="Proteomes" id="UP000001514"/>
    </source>
</evidence>
<keyword evidence="4 6" id="KW-1133">Transmembrane helix</keyword>
<evidence type="ECO:0000256" key="6">
    <source>
        <dbReference type="SAM" id="Phobius"/>
    </source>
</evidence>
<dbReference type="HOGENOM" id="CLU_029077_1_0_1"/>
<evidence type="ECO:0000259" key="7">
    <source>
        <dbReference type="Pfam" id="PF06814"/>
    </source>
</evidence>
<evidence type="ECO:0000256" key="3">
    <source>
        <dbReference type="ARBA" id="ARBA00022729"/>
    </source>
</evidence>
<dbReference type="PANTHER" id="PTHR21229">
    <property type="entry name" value="LUNG SEVEN TRANSMEMBRANE RECEPTOR"/>
    <property type="match status" value="1"/>
</dbReference>
<evidence type="ECO:0000256" key="2">
    <source>
        <dbReference type="ARBA" id="ARBA00022692"/>
    </source>
</evidence>
<dbReference type="InParanoid" id="D8RE66"/>
<feature type="transmembrane region" description="Helical" evidence="6">
    <location>
        <begin position="209"/>
        <end position="228"/>
    </location>
</feature>
<proteinExistence type="predicted"/>
<dbReference type="Gramene" id="EFJ29609">
    <property type="protein sequence ID" value="EFJ29609"/>
    <property type="gene ID" value="SELMODRAFT_170672"/>
</dbReference>
<dbReference type="Proteomes" id="UP000001514">
    <property type="component" value="Unassembled WGS sequence"/>
</dbReference>
<dbReference type="EMBL" id="GL377577">
    <property type="protein sequence ID" value="EFJ29609.1"/>
    <property type="molecule type" value="Genomic_DNA"/>
</dbReference>
<keyword evidence="9" id="KW-1185">Reference proteome</keyword>
<dbReference type="InterPro" id="IPR053937">
    <property type="entry name" value="GOST_TM"/>
</dbReference>
<dbReference type="GO" id="GO:0005794">
    <property type="term" value="C:Golgi apparatus"/>
    <property type="evidence" value="ECO:0000318"/>
    <property type="project" value="GO_Central"/>
</dbReference>
<dbReference type="OrthoDB" id="19932at2759"/>
<name>D8RE66_SELML</name>
<keyword evidence="3" id="KW-0732">Signal</keyword>
<keyword evidence="5 6" id="KW-0472">Membrane</keyword>
<dbReference type="OMA" id="ECTICIL"/>
<dbReference type="KEGG" id="smo:SELMODRAFT_170672"/>
<feature type="transmembrane region" description="Helical" evidence="6">
    <location>
        <begin position="275"/>
        <end position="303"/>
    </location>
</feature>
<evidence type="ECO:0000313" key="8">
    <source>
        <dbReference type="EMBL" id="EFJ29609.1"/>
    </source>
</evidence>
<feature type="transmembrane region" description="Helical" evidence="6">
    <location>
        <begin position="390"/>
        <end position="411"/>
    </location>
</feature>
<gene>
    <name evidence="8" type="ORF">SELMODRAFT_170672</name>
</gene>
<feature type="transmembrane region" description="Helical" evidence="6">
    <location>
        <begin position="423"/>
        <end position="447"/>
    </location>
</feature>
<evidence type="ECO:0000256" key="5">
    <source>
        <dbReference type="ARBA" id="ARBA00023136"/>
    </source>
</evidence>
<dbReference type="PANTHER" id="PTHR21229:SF1">
    <property type="entry name" value="GH17801P"/>
    <property type="match status" value="1"/>
</dbReference>
<evidence type="ECO:0000256" key="4">
    <source>
        <dbReference type="ARBA" id="ARBA00022989"/>
    </source>
</evidence>
<comment type="subcellular location">
    <subcellularLocation>
        <location evidence="1">Membrane</location>
        <topology evidence="1">Multi-pass membrane protein</topology>
    </subcellularLocation>
</comment>
<keyword evidence="2 6" id="KW-0812">Transmembrane</keyword>
<dbReference type="GO" id="GO:0016020">
    <property type="term" value="C:membrane"/>
    <property type="evidence" value="ECO:0000318"/>
    <property type="project" value="GO_Central"/>
</dbReference>
<evidence type="ECO:0000256" key="1">
    <source>
        <dbReference type="ARBA" id="ARBA00004141"/>
    </source>
</evidence>
<organism evidence="9">
    <name type="scientific">Selaginella moellendorffii</name>
    <name type="common">Spikemoss</name>
    <dbReference type="NCBI Taxonomy" id="88036"/>
    <lineage>
        <taxon>Eukaryota</taxon>
        <taxon>Viridiplantae</taxon>
        <taxon>Streptophyta</taxon>
        <taxon>Embryophyta</taxon>
        <taxon>Tracheophyta</taxon>
        <taxon>Lycopodiopsida</taxon>
        <taxon>Selaginellales</taxon>
        <taxon>Selaginellaceae</taxon>
        <taxon>Selaginella</taxon>
    </lineage>
</organism>
<dbReference type="AlphaFoldDB" id="D8RE66"/>